<feature type="compositionally biased region" description="Basic and acidic residues" evidence="2">
    <location>
        <begin position="81"/>
        <end position="90"/>
    </location>
</feature>
<dbReference type="GO" id="GO:0016787">
    <property type="term" value="F:hydrolase activity"/>
    <property type="evidence" value="ECO:0007669"/>
    <property type="project" value="InterPro"/>
</dbReference>
<comment type="caution">
    <text evidence="3">The sequence shown here is derived from an EMBL/GenBank/DDBJ whole genome shotgun (WGS) entry which is preliminary data.</text>
</comment>
<dbReference type="Proteomes" id="UP000318571">
    <property type="component" value="Chromosome 10"/>
</dbReference>
<dbReference type="InterPro" id="IPR004963">
    <property type="entry name" value="PAE/NOTUM"/>
</dbReference>
<reference evidence="3 4" key="1">
    <citation type="journal article" date="2018" name="Nat. Ecol. Evol.">
        <title>Genomic signatures of mitonuclear coevolution across populations of Tigriopus californicus.</title>
        <authorList>
            <person name="Barreto F.S."/>
            <person name="Watson E.T."/>
            <person name="Lima T.G."/>
            <person name="Willett C.S."/>
            <person name="Edmands S."/>
            <person name="Li W."/>
            <person name="Burton R.S."/>
        </authorList>
    </citation>
    <scope>NUCLEOTIDE SEQUENCE [LARGE SCALE GENOMIC DNA]</scope>
    <source>
        <strain evidence="3 4">San Diego</strain>
    </source>
</reference>
<gene>
    <name evidence="3" type="ORF">TCAL_09019</name>
</gene>
<dbReference type="Pfam" id="PF03283">
    <property type="entry name" value="PAE"/>
    <property type="match status" value="1"/>
</dbReference>
<sequence>MWFPSMLAHVVHTFVAPIKGDRRQDQISPVPSSNAKRAKPSQIPSPSSPVVRKSPRLQKRPLEIQNEISSSLSSSSKKRKAALEAFEKKQKQSQKRKKDVQEDVANQSTVKVEEKKQKDTQHLRPIVAFVKMVWRFLILLWSLFSNCSVLAQEAKTSVLMQRSSLEKYDLAQCNDGSTAAYFYDQDDAAKGNAKILIYLPDDAGTRECSTAQGCQLKCQENPQRCTSNERPSIQMDDGIWSQDKRNNPFADHFKVLLPSCSSDEFGGTRGRSDETGGMIFHGRHIFSSLLRDMVANHNMGKAQEIVLVGSGSGARGAARNCDFLANAIKTVNENTKVRCVLDGVDLVPYWVQSENCFEPKEKPEAQKYLWDRQDDESCIEENKDKVNSTELANLCGAFSRSWKHIKTPVFLTSNQLDETNFDEQTCGVASDAEDFRDFSVGWRQGMLAMAEALSVNKPENGWFIPNCDDATAFLDNEHAALRREVRIPLLTTQTAEEKSVNVLQAINNWLNKGSDHQAIDAFGVPNDACSAVKSLPLDLRPDLPLKPISEDARPAPIRAGSRRGPFRSRFNPPSDLFPAGNLPRTDYIGEADDYLFDYDEFSLGQDYDYALDTGLTPGVAAALDPLDHPIVDDSHHPVGRPVHRQPVIHSKPYYGHGAKRYPGRVRHTPGRRVSLWRRLYYLEYLKKLYNRNYQQYADEYYGTAVGPNHGYHGKTAYSKGHSFPRHPAYTRSGYGSKGGGRRRHQHGHFARIQAKDEATDETIDGEPISRLVSDKIENPTINSETAETPLFEEEDPNDQVEEIKLCYECGGKTDKNCAEFSATAKFEVICNSTASGSLEQKLCWTRDSNTCDSPIPGQLRVCSCKGDLCNCFADTGNAALTEECPSAPFNAELRSSSPMSNVLNGEMGLVLFIGCLGLCKYLNGQ</sequence>
<organism evidence="3 4">
    <name type="scientific">Tigriopus californicus</name>
    <name type="common">Marine copepod</name>
    <dbReference type="NCBI Taxonomy" id="6832"/>
    <lineage>
        <taxon>Eukaryota</taxon>
        <taxon>Metazoa</taxon>
        <taxon>Ecdysozoa</taxon>
        <taxon>Arthropoda</taxon>
        <taxon>Crustacea</taxon>
        <taxon>Multicrustacea</taxon>
        <taxon>Hexanauplia</taxon>
        <taxon>Copepoda</taxon>
        <taxon>Harpacticoida</taxon>
        <taxon>Harpacticidae</taxon>
        <taxon>Tigriopus</taxon>
    </lineage>
</organism>
<proteinExistence type="inferred from homology"/>
<protein>
    <submittedName>
        <fullName evidence="3">Uncharacterized protein</fullName>
    </submittedName>
</protein>
<dbReference type="EMBL" id="VCGU01000458">
    <property type="protein sequence ID" value="TRY63571.1"/>
    <property type="molecule type" value="Genomic_DNA"/>
</dbReference>
<dbReference type="PANTHER" id="PTHR21562">
    <property type="entry name" value="NOTUM-RELATED"/>
    <property type="match status" value="1"/>
</dbReference>
<evidence type="ECO:0000313" key="3">
    <source>
        <dbReference type="EMBL" id="TRY63571.1"/>
    </source>
</evidence>
<dbReference type="PANTHER" id="PTHR21562:SF83">
    <property type="entry name" value="PECTIN ACETYLESTERASE 4"/>
    <property type="match status" value="1"/>
</dbReference>
<keyword evidence="4" id="KW-1185">Reference proteome</keyword>
<feature type="region of interest" description="Disordered" evidence="2">
    <location>
        <begin position="22"/>
        <end position="117"/>
    </location>
</feature>
<feature type="compositionally biased region" description="Low complexity" evidence="2">
    <location>
        <begin position="40"/>
        <end position="52"/>
    </location>
</feature>
<dbReference type="AlphaFoldDB" id="A0A553NDR5"/>
<dbReference type="STRING" id="6832.A0A553NDR5"/>
<name>A0A553NDR5_TIGCA</name>
<comment type="similarity">
    <text evidence="1">Belongs to the pectinacetylesterase family. Notum subfamily.</text>
</comment>
<feature type="compositionally biased region" description="Polar residues" evidence="2">
    <location>
        <begin position="26"/>
        <end position="35"/>
    </location>
</feature>
<evidence type="ECO:0000256" key="1">
    <source>
        <dbReference type="ARBA" id="ARBA00010213"/>
    </source>
</evidence>
<evidence type="ECO:0000313" key="4">
    <source>
        <dbReference type="Proteomes" id="UP000318571"/>
    </source>
</evidence>
<accession>A0A553NDR5</accession>
<feature type="region of interest" description="Disordered" evidence="2">
    <location>
        <begin position="546"/>
        <end position="575"/>
    </location>
</feature>
<evidence type="ECO:0000256" key="2">
    <source>
        <dbReference type="SAM" id="MobiDB-lite"/>
    </source>
</evidence>